<dbReference type="OrthoDB" id="5195413at2"/>
<accession>A0A1H1F6L9</accession>
<keyword evidence="2" id="KW-1185">Reference proteome</keyword>
<organism evidence="1 2">
    <name type="scientific">Actinopolyspora saharensis</name>
    <dbReference type="NCBI Taxonomy" id="995062"/>
    <lineage>
        <taxon>Bacteria</taxon>
        <taxon>Bacillati</taxon>
        <taxon>Actinomycetota</taxon>
        <taxon>Actinomycetes</taxon>
        <taxon>Actinopolysporales</taxon>
        <taxon>Actinopolysporaceae</taxon>
        <taxon>Actinopolyspora</taxon>
    </lineage>
</organism>
<protein>
    <submittedName>
        <fullName evidence="1">Uncharacterized protein</fullName>
    </submittedName>
</protein>
<proteinExistence type="predicted"/>
<evidence type="ECO:0000313" key="2">
    <source>
        <dbReference type="Proteomes" id="UP000199301"/>
    </source>
</evidence>
<dbReference type="RefSeq" id="WP_092524632.1">
    <property type="nucleotide sequence ID" value="NZ_FNKO01000002.1"/>
</dbReference>
<dbReference type="EMBL" id="FNKO01000002">
    <property type="protein sequence ID" value="SDQ96394.1"/>
    <property type="molecule type" value="Genomic_DNA"/>
</dbReference>
<dbReference type="AlphaFoldDB" id="A0A1H1F6L9"/>
<dbReference type="Proteomes" id="UP000199301">
    <property type="component" value="Unassembled WGS sequence"/>
</dbReference>
<name>A0A1H1F6L9_9ACTN</name>
<reference evidence="2" key="1">
    <citation type="submission" date="2016-10" db="EMBL/GenBank/DDBJ databases">
        <authorList>
            <person name="Varghese N."/>
            <person name="Submissions S."/>
        </authorList>
    </citation>
    <scope>NUCLEOTIDE SEQUENCE [LARGE SCALE GENOMIC DNA]</scope>
    <source>
        <strain evidence="2">DSM 45459</strain>
    </source>
</reference>
<gene>
    <name evidence="1" type="ORF">SAMN04489718_2863</name>
</gene>
<sequence length="115" mass="12410">MSEFPTSGSGGAGSWQRLGDALHAVAAAWREAGAEQASSGNERTQVTHQLERAELERLARAGYEAAEALSGMAAVLSGQRRAARVWQDAQLAQREAWRCWRVAMDSELPGQETPS</sequence>
<evidence type="ECO:0000313" key="1">
    <source>
        <dbReference type="EMBL" id="SDQ96394.1"/>
    </source>
</evidence>